<dbReference type="PANTHER" id="PTHR36834:SF1">
    <property type="entry name" value="INTEGRAL MEMBRANE PROTEIN"/>
    <property type="match status" value="1"/>
</dbReference>
<evidence type="ECO:0000256" key="1">
    <source>
        <dbReference type="SAM" id="Phobius"/>
    </source>
</evidence>
<dbReference type="EMBL" id="CP025746">
    <property type="protein sequence ID" value="QAA33303.1"/>
    <property type="molecule type" value="Genomic_DNA"/>
</dbReference>
<feature type="transmembrane region" description="Helical" evidence="1">
    <location>
        <begin position="92"/>
        <end position="115"/>
    </location>
</feature>
<protein>
    <recommendedName>
        <fullName evidence="2">VanZ-like domain-containing protein</fullName>
    </recommendedName>
</protein>
<organism evidence="3 4">
    <name type="scientific">Clostridium manihotivorum</name>
    <dbReference type="NCBI Taxonomy" id="2320868"/>
    <lineage>
        <taxon>Bacteria</taxon>
        <taxon>Bacillati</taxon>
        <taxon>Bacillota</taxon>
        <taxon>Clostridia</taxon>
        <taxon>Eubacteriales</taxon>
        <taxon>Clostridiaceae</taxon>
        <taxon>Clostridium</taxon>
    </lineage>
</organism>
<reference evidence="3 4" key="1">
    <citation type="submission" date="2018-01" db="EMBL/GenBank/DDBJ databases">
        <title>Genome Sequencing and Assembly of Anaerobacter polyendosporus strain CT4.</title>
        <authorList>
            <person name="Tachaapaikoon C."/>
            <person name="Sutheeworapong S."/>
            <person name="Jenjaroenpun P."/>
            <person name="Wongsurawat T."/>
            <person name="Nookeaw I."/>
            <person name="Cheawchanlertfa P."/>
            <person name="Kosugi A."/>
            <person name="Cheevadhanarak S."/>
            <person name="Ratanakhanokchai K."/>
        </authorList>
    </citation>
    <scope>NUCLEOTIDE SEQUENCE [LARGE SCALE GENOMIC DNA]</scope>
    <source>
        <strain evidence="3 4">CT4</strain>
    </source>
</reference>
<feature type="transmembrane region" description="Helical" evidence="1">
    <location>
        <begin position="39"/>
        <end position="57"/>
    </location>
</feature>
<feature type="domain" description="VanZ-like" evidence="2">
    <location>
        <begin position="44"/>
        <end position="169"/>
    </location>
</feature>
<dbReference type="PANTHER" id="PTHR36834">
    <property type="entry name" value="MEMBRANE PROTEIN-RELATED"/>
    <property type="match status" value="1"/>
</dbReference>
<dbReference type="Proteomes" id="UP000286268">
    <property type="component" value="Chromosome"/>
</dbReference>
<keyword evidence="1" id="KW-0812">Transmembrane</keyword>
<keyword evidence="4" id="KW-1185">Reference proteome</keyword>
<feature type="transmembrane region" description="Helical" evidence="1">
    <location>
        <begin position="6"/>
        <end position="27"/>
    </location>
</feature>
<keyword evidence="1" id="KW-1133">Transmembrane helix</keyword>
<dbReference type="OrthoDB" id="4822551at2"/>
<dbReference type="InterPro" id="IPR006976">
    <property type="entry name" value="VanZ-like"/>
</dbReference>
<accession>A0A3R5QZQ6</accession>
<dbReference type="AlphaFoldDB" id="A0A3R5QZQ6"/>
<feature type="transmembrane region" description="Helical" evidence="1">
    <location>
        <begin position="154"/>
        <end position="173"/>
    </location>
</feature>
<sequence length="387" mass="44588">MGLFNVSATIIIFISFVIWVIYRLILWRKNKKINYLREICMNIFFIYLLVVLSLTLFKMGELMISSHFNRSINIIPVIETIRMFNGRGSLRIAIYNVVGNSLVLIPFGFMLPILFEKTNKISKIAFYGAMTSIFIEFCQYFTANNTTDIDDVILNTFGAVIGLVCYRIFNKILKIIKLNHLVEKITDKENNKLLRLAIKPLSVMVAATLVLCSIAFYKNTYSNKLSDKDLYVQAFNQFSGQLVASKNLKENKILLIDNKDYLELEDMPKTIGNRYVRDASVQMDMRNRDHGYYVDILYSDNGHKAQVVAFGKNKSSKTIEINFNGKLIKEELKPKEFFIVAHPANENLAENSDVYNFGRGECKDLTIKFYDDKGKEDKDMEDSFGHN</sequence>
<evidence type="ECO:0000259" key="2">
    <source>
        <dbReference type="Pfam" id="PF04892"/>
    </source>
</evidence>
<proteinExistence type="predicted"/>
<dbReference type="RefSeq" id="WP_128214026.1">
    <property type="nucleotide sequence ID" value="NZ_CP025746.1"/>
</dbReference>
<dbReference type="Pfam" id="PF04892">
    <property type="entry name" value="VanZ"/>
    <property type="match status" value="1"/>
</dbReference>
<evidence type="ECO:0000313" key="3">
    <source>
        <dbReference type="EMBL" id="QAA33303.1"/>
    </source>
</evidence>
<name>A0A3R5QZQ6_9CLOT</name>
<feature type="transmembrane region" description="Helical" evidence="1">
    <location>
        <begin position="193"/>
        <end position="217"/>
    </location>
</feature>
<keyword evidence="1" id="KW-0472">Membrane</keyword>
<feature type="transmembrane region" description="Helical" evidence="1">
    <location>
        <begin position="124"/>
        <end position="142"/>
    </location>
</feature>
<evidence type="ECO:0000313" key="4">
    <source>
        <dbReference type="Proteomes" id="UP000286268"/>
    </source>
</evidence>
<gene>
    <name evidence="3" type="ORF">C1I91_17535</name>
</gene>
<dbReference type="InterPro" id="IPR053150">
    <property type="entry name" value="Teicoplanin_resist-assoc"/>
</dbReference>
<dbReference type="KEGG" id="cmah:C1I91_17535"/>